<name>A0ABN9AYT1_9NEOB</name>
<comment type="caution">
    <text evidence="2">The sequence shown here is derived from an EMBL/GenBank/DDBJ whole genome shotgun (WGS) entry which is preliminary data.</text>
</comment>
<reference evidence="2" key="1">
    <citation type="submission" date="2023-05" db="EMBL/GenBank/DDBJ databases">
        <authorList>
            <person name="Stuckert A."/>
        </authorList>
    </citation>
    <scope>NUCLEOTIDE SEQUENCE</scope>
</reference>
<organism evidence="2 3">
    <name type="scientific">Staurois parvus</name>
    <dbReference type="NCBI Taxonomy" id="386267"/>
    <lineage>
        <taxon>Eukaryota</taxon>
        <taxon>Metazoa</taxon>
        <taxon>Chordata</taxon>
        <taxon>Craniata</taxon>
        <taxon>Vertebrata</taxon>
        <taxon>Euteleostomi</taxon>
        <taxon>Amphibia</taxon>
        <taxon>Batrachia</taxon>
        <taxon>Anura</taxon>
        <taxon>Neobatrachia</taxon>
        <taxon>Ranoidea</taxon>
        <taxon>Ranidae</taxon>
        <taxon>Staurois</taxon>
    </lineage>
</organism>
<proteinExistence type="predicted"/>
<feature type="region of interest" description="Disordered" evidence="1">
    <location>
        <begin position="1"/>
        <end position="20"/>
    </location>
</feature>
<accession>A0ABN9AYT1</accession>
<evidence type="ECO:0000313" key="2">
    <source>
        <dbReference type="EMBL" id="CAI9540598.1"/>
    </source>
</evidence>
<dbReference type="Proteomes" id="UP001162483">
    <property type="component" value="Unassembled WGS sequence"/>
</dbReference>
<feature type="compositionally biased region" description="Basic residues" evidence="1">
    <location>
        <begin position="1"/>
        <end position="10"/>
    </location>
</feature>
<evidence type="ECO:0000313" key="3">
    <source>
        <dbReference type="Proteomes" id="UP001162483"/>
    </source>
</evidence>
<sequence length="59" mass="6763">MIRTSHRGSTHKQGAGRLFINGHPTLHCHRLAVYIQRSDGGWLRKGHSHSERRPSMGEY</sequence>
<keyword evidence="3" id="KW-1185">Reference proteome</keyword>
<dbReference type="EMBL" id="CATNWA010001570">
    <property type="protein sequence ID" value="CAI9540598.1"/>
    <property type="molecule type" value="Genomic_DNA"/>
</dbReference>
<gene>
    <name evidence="2" type="ORF">SPARVUS_LOCUS1778758</name>
</gene>
<protein>
    <submittedName>
        <fullName evidence="2">Uncharacterized protein</fullName>
    </submittedName>
</protein>
<feature type="non-terminal residue" evidence="2">
    <location>
        <position position="59"/>
    </location>
</feature>
<evidence type="ECO:0000256" key="1">
    <source>
        <dbReference type="SAM" id="MobiDB-lite"/>
    </source>
</evidence>